<dbReference type="EMBL" id="CAJNOM010000262">
    <property type="protein sequence ID" value="CAF1296400.1"/>
    <property type="molecule type" value="Genomic_DNA"/>
</dbReference>
<organism evidence="2 3">
    <name type="scientific">Adineta steineri</name>
    <dbReference type="NCBI Taxonomy" id="433720"/>
    <lineage>
        <taxon>Eukaryota</taxon>
        <taxon>Metazoa</taxon>
        <taxon>Spiralia</taxon>
        <taxon>Gnathifera</taxon>
        <taxon>Rotifera</taxon>
        <taxon>Eurotatoria</taxon>
        <taxon>Bdelloidea</taxon>
        <taxon>Adinetida</taxon>
        <taxon>Adinetidae</taxon>
        <taxon>Adineta</taxon>
    </lineage>
</organism>
<evidence type="ECO:0008006" key="4">
    <source>
        <dbReference type="Google" id="ProtNLM"/>
    </source>
</evidence>
<reference evidence="2" key="1">
    <citation type="submission" date="2021-02" db="EMBL/GenBank/DDBJ databases">
        <authorList>
            <person name="Nowell W R."/>
        </authorList>
    </citation>
    <scope>NUCLEOTIDE SEQUENCE</scope>
</reference>
<dbReference type="SUPFAM" id="SSF47473">
    <property type="entry name" value="EF-hand"/>
    <property type="match status" value="1"/>
</dbReference>
<comment type="caution">
    <text evidence="2">The sequence shown here is derived from an EMBL/GenBank/DDBJ whole genome shotgun (WGS) entry which is preliminary data.</text>
</comment>
<keyword evidence="3" id="KW-1185">Reference proteome</keyword>
<dbReference type="AlphaFoldDB" id="A0A815DFP4"/>
<evidence type="ECO:0000313" key="1">
    <source>
        <dbReference type="EMBL" id="CAF1114232.1"/>
    </source>
</evidence>
<evidence type="ECO:0000313" key="3">
    <source>
        <dbReference type="Proteomes" id="UP000663832"/>
    </source>
</evidence>
<proteinExistence type="predicted"/>
<sequence>MGSMFGKNKKLSSQQTQLYSQQTQLQPYVIQQIHDAFTDRAGKNGRMNVNEFKIAYPQMNPNANMYNMDMEAERIFMMFDTDRNGKRKIRTKKKEHYFANLINFS</sequence>
<dbReference type="EMBL" id="CAJNOI010000136">
    <property type="protein sequence ID" value="CAF1114232.1"/>
    <property type="molecule type" value="Genomic_DNA"/>
</dbReference>
<dbReference type="InterPro" id="IPR011992">
    <property type="entry name" value="EF-hand-dom_pair"/>
</dbReference>
<protein>
    <recommendedName>
        <fullName evidence="4">EF-hand domain-containing protein</fullName>
    </recommendedName>
</protein>
<dbReference type="Gene3D" id="1.10.238.10">
    <property type="entry name" value="EF-hand"/>
    <property type="match status" value="1"/>
</dbReference>
<dbReference type="Proteomes" id="UP000663877">
    <property type="component" value="Unassembled WGS sequence"/>
</dbReference>
<accession>A0A815DFP4</accession>
<gene>
    <name evidence="1" type="ORF">BJG266_LOCUS22078</name>
    <name evidence="2" type="ORF">QVE165_LOCUS30993</name>
</gene>
<name>A0A815DFP4_9BILA</name>
<dbReference type="OrthoDB" id="191686at2759"/>
<dbReference type="Proteomes" id="UP000663832">
    <property type="component" value="Unassembled WGS sequence"/>
</dbReference>
<evidence type="ECO:0000313" key="2">
    <source>
        <dbReference type="EMBL" id="CAF1296400.1"/>
    </source>
</evidence>